<dbReference type="Proteomes" id="UP000831701">
    <property type="component" value="Chromosome 20"/>
</dbReference>
<sequence>MVCPKDIFDKGPQFMSGFWKFYHLLGTTVSLSSGHHPESRGQTEWLNQKLDTCLVAQNQTLWSGHLIWVEYTDNTFPTAANRLSPFQVVYGYQPPLFHSNEEEVTVPSAHALKTTANRHHRLAPTYTPGQKVPPSAPTVHVSKIKPVRESPLVPPTKQPPPPKMVDSGPVYA</sequence>
<organism evidence="1 2">
    <name type="scientific">Scortum barcoo</name>
    <name type="common">barcoo grunter</name>
    <dbReference type="NCBI Taxonomy" id="214431"/>
    <lineage>
        <taxon>Eukaryota</taxon>
        <taxon>Metazoa</taxon>
        <taxon>Chordata</taxon>
        <taxon>Craniata</taxon>
        <taxon>Vertebrata</taxon>
        <taxon>Euteleostomi</taxon>
        <taxon>Actinopterygii</taxon>
        <taxon>Neopterygii</taxon>
        <taxon>Teleostei</taxon>
        <taxon>Neoteleostei</taxon>
        <taxon>Acanthomorphata</taxon>
        <taxon>Eupercaria</taxon>
        <taxon>Centrarchiformes</taxon>
        <taxon>Terapontoidei</taxon>
        <taxon>Terapontidae</taxon>
        <taxon>Scortum</taxon>
    </lineage>
</organism>
<name>A0ACB8VLR0_9TELE</name>
<dbReference type="EMBL" id="CM041550">
    <property type="protein sequence ID" value="KAI3356410.1"/>
    <property type="molecule type" value="Genomic_DNA"/>
</dbReference>
<feature type="non-terminal residue" evidence="1">
    <location>
        <position position="172"/>
    </location>
</feature>
<gene>
    <name evidence="1" type="ORF">L3Q82_017207</name>
</gene>
<reference evidence="1" key="1">
    <citation type="submission" date="2022-04" db="EMBL/GenBank/DDBJ databases">
        <title>Jade perch genome.</title>
        <authorList>
            <person name="Chao B."/>
        </authorList>
    </citation>
    <scope>NUCLEOTIDE SEQUENCE</scope>
    <source>
        <strain evidence="1">CB-2022</strain>
    </source>
</reference>
<protein>
    <submittedName>
        <fullName evidence="1">Uncharacterized protein</fullName>
    </submittedName>
</protein>
<evidence type="ECO:0000313" key="1">
    <source>
        <dbReference type="EMBL" id="KAI3356410.1"/>
    </source>
</evidence>
<keyword evidence="2" id="KW-1185">Reference proteome</keyword>
<proteinExistence type="predicted"/>
<comment type="caution">
    <text evidence="1">The sequence shown here is derived from an EMBL/GenBank/DDBJ whole genome shotgun (WGS) entry which is preliminary data.</text>
</comment>
<evidence type="ECO:0000313" key="2">
    <source>
        <dbReference type="Proteomes" id="UP000831701"/>
    </source>
</evidence>
<accession>A0ACB8VLR0</accession>